<dbReference type="Pfam" id="PF17963">
    <property type="entry name" value="Big_9"/>
    <property type="match status" value="1"/>
</dbReference>
<sequence length="155" mass="15520">MLSKSIKGPAVLCLSLFAVGIAGGAPSPLLSSLTMSAASFSGAAEAVERGVSDLDRYRPLAAADLVTNSIDGAAATVALRGSIGDGSVLRYSIVEAPKHGAVRLDEGRATYTPDPGFEGVDTYVYRVHSGEASVDAVVAVTAIGGAAVTRAVAAL</sequence>
<protein>
    <submittedName>
        <fullName evidence="1">Ig-like domain-containing protein</fullName>
    </submittedName>
</protein>
<evidence type="ECO:0000313" key="1">
    <source>
        <dbReference type="EMBL" id="XCO73884.1"/>
    </source>
</evidence>
<reference evidence="1" key="1">
    <citation type="submission" date="2024-06" db="EMBL/GenBank/DDBJ databases">
        <authorList>
            <person name="Li S."/>
        </authorList>
    </citation>
    <scope>NUCLEOTIDE SEQUENCE</scope>
    <source>
        <strain evidence="1">SR10</strain>
    </source>
</reference>
<proteinExistence type="predicted"/>
<accession>A0AAU8MQJ4</accession>
<gene>
    <name evidence="1" type="ORF">ABU614_16005</name>
</gene>
<organism evidence="1">
    <name type="scientific">Lysobacter firmicutimachus</name>
    <dbReference type="NCBI Taxonomy" id="1792846"/>
    <lineage>
        <taxon>Bacteria</taxon>
        <taxon>Pseudomonadati</taxon>
        <taxon>Pseudomonadota</taxon>
        <taxon>Gammaproteobacteria</taxon>
        <taxon>Lysobacterales</taxon>
        <taxon>Lysobacteraceae</taxon>
        <taxon>Lysobacter</taxon>
    </lineage>
</organism>
<dbReference type="AlphaFoldDB" id="A0AAU8MQJ4"/>
<dbReference type="Gene3D" id="2.60.40.3440">
    <property type="match status" value="1"/>
</dbReference>
<dbReference type="RefSeq" id="WP_363796769.1">
    <property type="nucleotide sequence ID" value="NZ_CP159925.1"/>
</dbReference>
<name>A0AAU8MQJ4_9GAMM</name>
<dbReference type="EMBL" id="CP159925">
    <property type="protein sequence ID" value="XCO73884.1"/>
    <property type="molecule type" value="Genomic_DNA"/>
</dbReference>